<protein>
    <recommendedName>
        <fullName evidence="1">F-box domain-containing protein</fullName>
    </recommendedName>
</protein>
<gene>
    <name evidence="2" type="ORF">BJG266_LOCUS29963</name>
    <name evidence="5" type="ORF">OKA104_LOCUS27297</name>
    <name evidence="4" type="ORF">QVE165_LOCUS46717</name>
    <name evidence="3" type="ORF">VCS650_LOCUS33804</name>
</gene>
<evidence type="ECO:0000313" key="3">
    <source>
        <dbReference type="EMBL" id="CAF1351638.1"/>
    </source>
</evidence>
<evidence type="ECO:0000259" key="1">
    <source>
        <dbReference type="PROSITE" id="PS50181"/>
    </source>
</evidence>
<dbReference type="OrthoDB" id="9977334at2759"/>
<dbReference type="Gene3D" id="3.80.10.10">
    <property type="entry name" value="Ribonuclease Inhibitor"/>
    <property type="match status" value="1"/>
</dbReference>
<dbReference type="EMBL" id="CAJOAY010002491">
    <property type="protein sequence ID" value="CAF3956928.1"/>
    <property type="molecule type" value="Genomic_DNA"/>
</dbReference>
<dbReference type="EMBL" id="CAJNON010000675">
    <property type="protein sequence ID" value="CAF1351638.1"/>
    <property type="molecule type" value="Genomic_DNA"/>
</dbReference>
<dbReference type="AlphaFoldDB" id="A0A815HJP4"/>
<evidence type="ECO:0000313" key="4">
    <source>
        <dbReference type="EMBL" id="CAF1546480.1"/>
    </source>
</evidence>
<feature type="domain" description="F-box" evidence="1">
    <location>
        <begin position="1"/>
        <end position="45"/>
    </location>
</feature>
<accession>A0A815HJP4</accession>
<dbReference type="EMBL" id="CAJNOM010000705">
    <property type="protein sequence ID" value="CAF1546480.1"/>
    <property type="molecule type" value="Genomic_DNA"/>
</dbReference>
<reference evidence="3" key="1">
    <citation type="submission" date="2021-02" db="EMBL/GenBank/DDBJ databases">
        <authorList>
            <person name="Nowell W R."/>
        </authorList>
    </citation>
    <scope>NUCLEOTIDE SEQUENCE</scope>
</reference>
<dbReference type="EMBL" id="CAJNOI010000366">
    <property type="protein sequence ID" value="CAF1257977.1"/>
    <property type="molecule type" value="Genomic_DNA"/>
</dbReference>
<comment type="caution">
    <text evidence="3">The sequence shown here is derived from an EMBL/GenBank/DDBJ whole genome shotgun (WGS) entry which is preliminary data.</text>
</comment>
<sequence length="575" mass="67396">MKLEYLPNEIILEIFDYLNAIHLIHAFHNVNLRLNKLLDISFQSYCLDFRSISKYDFNIICQQHLPSIIDKVSSLHLADDDETPNLPKILLSNIFTLSRFTHLKALSLYSIQSLDLLNEIILQCHYITHLKLIQCFYENKECQLINNIWSLPKLIDCHIDGIMLKGICFSELSIKSLSIKYLSIKNIICNIPYLSSVFQQTPCLQRLCTTIACTEKIEKLPDSIPLLTKLTLSYHGSILSMRNIFQQMCNLHTLTINTSYLLSDGSEWENILVDYLPKLKYFRLKMSFQLPESNNLDITVDELLNTFRTDFWIKKHQWFVRCDWNTSDPFNNAILYTLPYLFDDFHFINESCSKSTYSDEKQYCSYDHVKSLQYENSISNHSVSIPIVFLNITHLDIMLPFNEKLLRNIPSLNHLKSLDVTLLTGESTYHQLQLLLNRAPHLHILRFSHLSDLEMILFKITNTSVRRLDFFTKESMLYSWYFNEDQCNVLANSSLGQQCQTLIIDIIRRTNVLYLINNMSNLRSLTFQCKDDKGPQKILPSIDDELIQWFDQHLPRTCSISRNKTQSSIIHVWIR</sequence>
<dbReference type="PROSITE" id="PS50181">
    <property type="entry name" value="FBOX"/>
    <property type="match status" value="1"/>
</dbReference>
<evidence type="ECO:0000313" key="6">
    <source>
        <dbReference type="Proteomes" id="UP000663832"/>
    </source>
</evidence>
<evidence type="ECO:0000313" key="2">
    <source>
        <dbReference type="EMBL" id="CAF1257977.1"/>
    </source>
</evidence>
<dbReference type="Proteomes" id="UP000663891">
    <property type="component" value="Unassembled WGS sequence"/>
</dbReference>
<dbReference type="InterPro" id="IPR032675">
    <property type="entry name" value="LRR_dom_sf"/>
</dbReference>
<dbReference type="Proteomes" id="UP000663832">
    <property type="component" value="Unassembled WGS sequence"/>
</dbReference>
<keyword evidence="6" id="KW-1185">Reference proteome</keyword>
<proteinExistence type="predicted"/>
<evidence type="ECO:0000313" key="7">
    <source>
        <dbReference type="Proteomes" id="UP000663891"/>
    </source>
</evidence>
<organism evidence="3 7">
    <name type="scientific">Adineta steineri</name>
    <dbReference type="NCBI Taxonomy" id="433720"/>
    <lineage>
        <taxon>Eukaryota</taxon>
        <taxon>Metazoa</taxon>
        <taxon>Spiralia</taxon>
        <taxon>Gnathifera</taxon>
        <taxon>Rotifera</taxon>
        <taxon>Eurotatoria</taxon>
        <taxon>Bdelloidea</taxon>
        <taxon>Adinetida</taxon>
        <taxon>Adinetidae</taxon>
        <taxon>Adineta</taxon>
    </lineage>
</organism>
<evidence type="ECO:0000313" key="5">
    <source>
        <dbReference type="EMBL" id="CAF3956928.1"/>
    </source>
</evidence>
<dbReference type="InterPro" id="IPR001810">
    <property type="entry name" value="F-box_dom"/>
</dbReference>
<dbReference type="Proteomes" id="UP000663877">
    <property type="component" value="Unassembled WGS sequence"/>
</dbReference>
<dbReference type="Proteomes" id="UP000663881">
    <property type="component" value="Unassembled WGS sequence"/>
</dbReference>
<name>A0A815HJP4_9BILA</name>